<gene>
    <name evidence="2" type="ORF">SAMN02745219_02688</name>
</gene>
<accession>A0A1M6JS97</accession>
<dbReference type="InterPro" id="IPR043519">
    <property type="entry name" value="NT_sf"/>
</dbReference>
<dbReference type="OrthoDB" id="9813766at2"/>
<feature type="domain" description="Polymerase nucleotidyl transferase" evidence="1">
    <location>
        <begin position="22"/>
        <end position="70"/>
    </location>
</feature>
<reference evidence="3" key="1">
    <citation type="submission" date="2016-11" db="EMBL/GenBank/DDBJ databases">
        <authorList>
            <person name="Varghese N."/>
            <person name="Submissions S."/>
        </authorList>
    </citation>
    <scope>NUCLEOTIDE SEQUENCE [LARGE SCALE GENOMIC DNA]</scope>
    <source>
        <strain evidence="3">DSM 16057</strain>
    </source>
</reference>
<keyword evidence="3" id="KW-1185">Reference proteome</keyword>
<dbReference type="SUPFAM" id="SSF81301">
    <property type="entry name" value="Nucleotidyltransferase"/>
    <property type="match status" value="1"/>
</dbReference>
<dbReference type="RefSeq" id="WP_084062427.1">
    <property type="nucleotide sequence ID" value="NZ_FQZM01000037.1"/>
</dbReference>
<dbReference type="EMBL" id="FQZM01000037">
    <property type="protein sequence ID" value="SHJ49561.1"/>
    <property type="molecule type" value="Genomic_DNA"/>
</dbReference>
<dbReference type="AlphaFoldDB" id="A0A1M6JS97"/>
<evidence type="ECO:0000313" key="2">
    <source>
        <dbReference type="EMBL" id="SHJ49561.1"/>
    </source>
</evidence>
<dbReference type="InterPro" id="IPR052548">
    <property type="entry name" value="Type_VII_TA_antitoxin"/>
</dbReference>
<name>A0A1M6JS97_9FIRM</name>
<dbReference type="PANTHER" id="PTHR33933:SF3">
    <property type="entry name" value="PROTEIN ADENYLYLTRANSFERASE MJ0604-RELATED"/>
    <property type="match status" value="1"/>
</dbReference>
<proteinExistence type="predicted"/>
<dbReference type="CDD" id="cd05403">
    <property type="entry name" value="NT_KNTase_like"/>
    <property type="match status" value="1"/>
</dbReference>
<organism evidence="2 3">
    <name type="scientific">Desulfofundulus thermosubterraneus DSM 16057</name>
    <dbReference type="NCBI Taxonomy" id="1121432"/>
    <lineage>
        <taxon>Bacteria</taxon>
        <taxon>Bacillati</taxon>
        <taxon>Bacillota</taxon>
        <taxon>Clostridia</taxon>
        <taxon>Eubacteriales</taxon>
        <taxon>Peptococcaceae</taxon>
        <taxon>Desulfofundulus</taxon>
    </lineage>
</organism>
<keyword evidence="2" id="KW-0808">Transferase</keyword>
<dbReference type="Gene3D" id="3.30.460.10">
    <property type="entry name" value="Beta Polymerase, domain 2"/>
    <property type="match status" value="1"/>
</dbReference>
<protein>
    <submittedName>
        <fullName evidence="2">Nucleotidyltransferase domain-containing protein</fullName>
    </submittedName>
</protein>
<dbReference type="STRING" id="1121432.SAMN02745219_02688"/>
<dbReference type="InterPro" id="IPR002934">
    <property type="entry name" value="Polymerase_NTP_transf_dom"/>
</dbReference>
<evidence type="ECO:0000313" key="3">
    <source>
        <dbReference type="Proteomes" id="UP000184529"/>
    </source>
</evidence>
<dbReference type="Proteomes" id="UP000184529">
    <property type="component" value="Unassembled WGS sequence"/>
</dbReference>
<dbReference type="Pfam" id="PF01909">
    <property type="entry name" value="NTP_transf_2"/>
    <property type="match status" value="1"/>
</dbReference>
<sequence length="112" mass="12842">MALDRLNKRDKAALSRFCKLIRSTLRQNLEEVRLFGSKARGDDDPCSDIDVLVVVKNRHPEVDDLVLDAAFEVSLDYDVVLSPVVFSHNEYYAPLTRKTLFYQNTREEGVPL</sequence>
<evidence type="ECO:0000259" key="1">
    <source>
        <dbReference type="Pfam" id="PF01909"/>
    </source>
</evidence>
<dbReference type="PANTHER" id="PTHR33933">
    <property type="entry name" value="NUCLEOTIDYLTRANSFERASE"/>
    <property type="match status" value="1"/>
</dbReference>
<dbReference type="GO" id="GO:0016779">
    <property type="term" value="F:nucleotidyltransferase activity"/>
    <property type="evidence" value="ECO:0007669"/>
    <property type="project" value="InterPro"/>
</dbReference>